<feature type="transmembrane region" description="Helical" evidence="1">
    <location>
        <begin position="139"/>
        <end position="156"/>
    </location>
</feature>
<protein>
    <submittedName>
        <fullName evidence="2">Uncharacterized protein</fullName>
    </submittedName>
</protein>
<evidence type="ECO:0000256" key="1">
    <source>
        <dbReference type="SAM" id="Phobius"/>
    </source>
</evidence>
<feature type="transmembrane region" description="Helical" evidence="1">
    <location>
        <begin position="162"/>
        <end position="182"/>
    </location>
</feature>
<organism evidence="2 3">
    <name type="scientific">Micromonospora halophytica</name>
    <dbReference type="NCBI Taxonomy" id="47864"/>
    <lineage>
        <taxon>Bacteria</taxon>
        <taxon>Bacillati</taxon>
        <taxon>Actinomycetota</taxon>
        <taxon>Actinomycetes</taxon>
        <taxon>Micromonosporales</taxon>
        <taxon>Micromonosporaceae</taxon>
        <taxon>Micromonospora</taxon>
    </lineage>
</organism>
<dbReference type="RefSeq" id="WP_245675389.1">
    <property type="nucleotide sequence ID" value="NZ_FMDN01000003.1"/>
</dbReference>
<sequence length="300" mass="31757">MIPGRAAARHQDRQEYALPDVGPTAVLPRRPLTVGELLDSAVLLLRGQGRLLIPLGALLAVGEQLLLLPLRHAARVDPPTWWPELDNFGWVWLMLAVGAGTEAVIITLLGNPAARAAGAALLGRRAGVAELLRPRGARWGATLLLAPPVGALVLLASLAGPVWLLAFGMWGSLAAALVLDRVPAWRALDRAAGLALRGGARAAGIRLLGYLGWWLLRVGLALGAFYGLASFDLLDLREPGMRTLTAMAVFAAVNAVAYPALACLDAVLHLDNRMRTEGLDIRLSRSPAGLTEPVLLAADR</sequence>
<dbReference type="Proteomes" id="UP000199408">
    <property type="component" value="Unassembled WGS sequence"/>
</dbReference>
<keyword evidence="1" id="KW-1133">Transmembrane helix</keyword>
<dbReference type="AlphaFoldDB" id="A0A1C5HA10"/>
<evidence type="ECO:0000313" key="2">
    <source>
        <dbReference type="EMBL" id="SCG42862.1"/>
    </source>
</evidence>
<accession>A0A1C5HA10</accession>
<feature type="transmembrane region" description="Helical" evidence="1">
    <location>
        <begin position="203"/>
        <end position="226"/>
    </location>
</feature>
<name>A0A1C5HA10_9ACTN</name>
<proteinExistence type="predicted"/>
<gene>
    <name evidence="2" type="ORF">GA0070560_103358</name>
</gene>
<reference evidence="3" key="1">
    <citation type="submission" date="2016-06" db="EMBL/GenBank/DDBJ databases">
        <authorList>
            <person name="Varghese N."/>
        </authorList>
    </citation>
    <scope>NUCLEOTIDE SEQUENCE [LARGE SCALE GENOMIC DNA]</scope>
    <source>
        <strain evidence="3">DSM 43171</strain>
    </source>
</reference>
<dbReference type="STRING" id="47864.GA0070560_103358"/>
<feature type="transmembrane region" description="Helical" evidence="1">
    <location>
        <begin position="246"/>
        <end position="268"/>
    </location>
</feature>
<evidence type="ECO:0000313" key="3">
    <source>
        <dbReference type="Proteomes" id="UP000199408"/>
    </source>
</evidence>
<keyword evidence="3" id="KW-1185">Reference proteome</keyword>
<dbReference type="EMBL" id="FMDN01000003">
    <property type="protein sequence ID" value="SCG42862.1"/>
    <property type="molecule type" value="Genomic_DNA"/>
</dbReference>
<feature type="transmembrane region" description="Helical" evidence="1">
    <location>
        <begin position="51"/>
        <end position="70"/>
    </location>
</feature>
<keyword evidence="1" id="KW-0472">Membrane</keyword>
<feature type="transmembrane region" description="Helical" evidence="1">
    <location>
        <begin position="90"/>
        <end position="109"/>
    </location>
</feature>
<keyword evidence="1" id="KW-0812">Transmembrane</keyword>